<evidence type="ECO:0000256" key="6">
    <source>
        <dbReference type="ARBA" id="ARBA00022989"/>
    </source>
</evidence>
<evidence type="ECO:0000256" key="4">
    <source>
        <dbReference type="ARBA" id="ARBA00022519"/>
    </source>
</evidence>
<feature type="transmembrane region" description="Helical" evidence="8">
    <location>
        <begin position="221"/>
        <end position="248"/>
    </location>
</feature>
<dbReference type="Pfam" id="PF00528">
    <property type="entry name" value="BPD_transp_1"/>
    <property type="match status" value="1"/>
</dbReference>
<evidence type="ECO:0000313" key="10">
    <source>
        <dbReference type="EMBL" id="QIS14382.1"/>
    </source>
</evidence>
<dbReference type="AlphaFoldDB" id="A0A6G9YMG1"/>
<sequence length="299" mass="31249">MRPCSPRCRWRFRSRSTPPTGWSSPASPPRGDADVLVWTRTGKAVLLTVFGLVVTVVFVAPIATVVAAGLAGRWTGPLPSRLGLANFRQTLSGEDAASLSVSLQTALLAGAFALVLGTWAALAAREAPGWCRRITDAVFHLPVAVPSVAIGLGVLIAFNERPLLLGGTKWIVVLAHSVLVLAYAFSAVSAALDRLDPTFRQAAESLGAGPIRVLCQVTLPLLLPALGAAAGLSVALSMGELGATIMIYPATWRTLPVTIFGETDRGAVFLAAANTTLLVSVTLFALVLLGRLKGRAALR</sequence>
<feature type="transmembrane region" description="Helical" evidence="8">
    <location>
        <begin position="137"/>
        <end position="158"/>
    </location>
</feature>
<reference evidence="10 11" key="1">
    <citation type="journal article" date="2019" name="ACS Chem. Biol.">
        <title>Identification and Mobilization of a Cryptic Antibiotic Biosynthesis Gene Locus from a Human-Pathogenic Nocardia Isolate.</title>
        <authorList>
            <person name="Herisse M."/>
            <person name="Ishida K."/>
            <person name="Porter J.L."/>
            <person name="Howden B."/>
            <person name="Hertweck C."/>
            <person name="Stinear T.P."/>
            <person name="Pidot S.J."/>
        </authorList>
    </citation>
    <scope>NUCLEOTIDE SEQUENCE [LARGE SCALE GENOMIC DNA]</scope>
    <source>
        <strain evidence="10 11">AUSMDU00012717</strain>
    </source>
</reference>
<dbReference type="GO" id="GO:0005886">
    <property type="term" value="C:plasma membrane"/>
    <property type="evidence" value="ECO:0007669"/>
    <property type="project" value="UniProtKB-SubCell"/>
</dbReference>
<gene>
    <name evidence="10" type="ORF">F5544_32725</name>
</gene>
<evidence type="ECO:0000259" key="9">
    <source>
        <dbReference type="PROSITE" id="PS50928"/>
    </source>
</evidence>
<evidence type="ECO:0000256" key="3">
    <source>
        <dbReference type="ARBA" id="ARBA00022475"/>
    </source>
</evidence>
<evidence type="ECO:0000256" key="7">
    <source>
        <dbReference type="ARBA" id="ARBA00023136"/>
    </source>
</evidence>
<keyword evidence="4" id="KW-0997">Cell inner membrane</keyword>
<dbReference type="EMBL" id="CP046172">
    <property type="protein sequence ID" value="QIS14382.1"/>
    <property type="molecule type" value="Genomic_DNA"/>
</dbReference>
<dbReference type="PANTHER" id="PTHR43357:SF4">
    <property type="entry name" value="INNER MEMBRANE ABC TRANSPORTER PERMEASE PROTEIN YDCV"/>
    <property type="match status" value="1"/>
</dbReference>
<dbReference type="Gene3D" id="1.10.3720.10">
    <property type="entry name" value="MetI-like"/>
    <property type="match status" value="1"/>
</dbReference>
<dbReference type="SUPFAM" id="SSF161098">
    <property type="entry name" value="MetI-like"/>
    <property type="match status" value="1"/>
</dbReference>
<dbReference type="PROSITE" id="PS50928">
    <property type="entry name" value="ABC_TM1"/>
    <property type="match status" value="1"/>
</dbReference>
<evidence type="ECO:0000313" key="11">
    <source>
        <dbReference type="Proteomes" id="UP000503540"/>
    </source>
</evidence>
<evidence type="ECO:0000256" key="8">
    <source>
        <dbReference type="RuleBase" id="RU363032"/>
    </source>
</evidence>
<keyword evidence="7 8" id="KW-0472">Membrane</keyword>
<accession>A0A6G9YMG1</accession>
<keyword evidence="2 8" id="KW-0813">Transport</keyword>
<dbReference type="CDD" id="cd06261">
    <property type="entry name" value="TM_PBP2"/>
    <property type="match status" value="1"/>
</dbReference>
<name>A0A6G9YMG1_9NOCA</name>
<proteinExistence type="inferred from homology"/>
<keyword evidence="5 8" id="KW-0812">Transmembrane</keyword>
<keyword evidence="6 8" id="KW-1133">Transmembrane helix</keyword>
<feature type="domain" description="ABC transmembrane type-1" evidence="9">
    <location>
        <begin position="99"/>
        <end position="287"/>
    </location>
</feature>
<organism evidence="10 11">
    <name type="scientific">Nocardia arthritidis</name>
    <dbReference type="NCBI Taxonomy" id="228602"/>
    <lineage>
        <taxon>Bacteria</taxon>
        <taxon>Bacillati</taxon>
        <taxon>Actinomycetota</taxon>
        <taxon>Actinomycetes</taxon>
        <taxon>Mycobacteriales</taxon>
        <taxon>Nocardiaceae</taxon>
        <taxon>Nocardia</taxon>
    </lineage>
</organism>
<dbReference type="GO" id="GO:0055085">
    <property type="term" value="P:transmembrane transport"/>
    <property type="evidence" value="ECO:0007669"/>
    <property type="project" value="InterPro"/>
</dbReference>
<dbReference type="InterPro" id="IPR000515">
    <property type="entry name" value="MetI-like"/>
</dbReference>
<dbReference type="PANTHER" id="PTHR43357">
    <property type="entry name" value="INNER MEMBRANE ABC TRANSPORTER PERMEASE PROTEIN YDCV"/>
    <property type="match status" value="1"/>
</dbReference>
<feature type="transmembrane region" description="Helical" evidence="8">
    <location>
        <begin position="106"/>
        <end position="125"/>
    </location>
</feature>
<comment type="subcellular location">
    <subcellularLocation>
        <location evidence="1">Cell inner membrane</location>
        <topology evidence="1">Multi-pass membrane protein</topology>
    </subcellularLocation>
    <subcellularLocation>
        <location evidence="8">Cell membrane</location>
        <topology evidence="8">Multi-pass membrane protein</topology>
    </subcellularLocation>
</comment>
<dbReference type="KEGG" id="nah:F5544_32725"/>
<keyword evidence="3" id="KW-1003">Cell membrane</keyword>
<comment type="similarity">
    <text evidence="8">Belongs to the binding-protein-dependent transport system permease family.</text>
</comment>
<evidence type="ECO:0000256" key="1">
    <source>
        <dbReference type="ARBA" id="ARBA00004429"/>
    </source>
</evidence>
<evidence type="ECO:0000256" key="2">
    <source>
        <dbReference type="ARBA" id="ARBA00022448"/>
    </source>
</evidence>
<feature type="transmembrane region" description="Helical" evidence="8">
    <location>
        <begin position="170"/>
        <end position="192"/>
    </location>
</feature>
<feature type="transmembrane region" description="Helical" evidence="8">
    <location>
        <begin position="268"/>
        <end position="289"/>
    </location>
</feature>
<dbReference type="Proteomes" id="UP000503540">
    <property type="component" value="Chromosome"/>
</dbReference>
<protein>
    <submittedName>
        <fullName evidence="10">ABC transporter permease subunit</fullName>
    </submittedName>
</protein>
<dbReference type="InterPro" id="IPR035906">
    <property type="entry name" value="MetI-like_sf"/>
</dbReference>
<evidence type="ECO:0000256" key="5">
    <source>
        <dbReference type="ARBA" id="ARBA00022692"/>
    </source>
</evidence>
<feature type="transmembrane region" description="Helical" evidence="8">
    <location>
        <begin position="44"/>
        <end position="71"/>
    </location>
</feature>
<keyword evidence="11" id="KW-1185">Reference proteome</keyword>